<organism evidence="1 2">
    <name type="scientific">Citrus unshiu</name>
    <name type="common">Satsuma mandarin</name>
    <name type="synonym">Citrus nobilis var. unshiu</name>
    <dbReference type="NCBI Taxonomy" id="55188"/>
    <lineage>
        <taxon>Eukaryota</taxon>
        <taxon>Viridiplantae</taxon>
        <taxon>Streptophyta</taxon>
        <taxon>Embryophyta</taxon>
        <taxon>Tracheophyta</taxon>
        <taxon>Spermatophyta</taxon>
        <taxon>Magnoliopsida</taxon>
        <taxon>eudicotyledons</taxon>
        <taxon>Gunneridae</taxon>
        <taxon>Pentapetalae</taxon>
        <taxon>rosids</taxon>
        <taxon>malvids</taxon>
        <taxon>Sapindales</taxon>
        <taxon>Rutaceae</taxon>
        <taxon>Aurantioideae</taxon>
        <taxon>Citrus</taxon>
    </lineage>
</organism>
<keyword evidence="2" id="KW-1185">Reference proteome</keyword>
<proteinExistence type="predicted"/>
<gene>
    <name evidence="1" type="ORF">CUMW_272910</name>
</gene>
<evidence type="ECO:0000313" key="2">
    <source>
        <dbReference type="Proteomes" id="UP000236630"/>
    </source>
</evidence>
<dbReference type="EMBL" id="BDQV01001306">
    <property type="protein sequence ID" value="GAY31955.1"/>
    <property type="molecule type" value="Genomic_DNA"/>
</dbReference>
<protein>
    <submittedName>
        <fullName evidence="1">Uncharacterized protein</fullName>
    </submittedName>
</protein>
<dbReference type="AlphaFoldDB" id="A0A2H5MX80"/>
<accession>A0A2H5MX80</accession>
<sequence length="64" mass="7140">MLPNGGLDTGLTTSYLISNSTAGKLRLQIQRKFFWHVPGLGLDFEFGPCGGYLLQSYKEKEIEC</sequence>
<dbReference type="Proteomes" id="UP000236630">
    <property type="component" value="Unassembled WGS sequence"/>
</dbReference>
<comment type="caution">
    <text evidence="1">The sequence shown here is derived from an EMBL/GenBank/DDBJ whole genome shotgun (WGS) entry which is preliminary data.</text>
</comment>
<evidence type="ECO:0000313" key="1">
    <source>
        <dbReference type="EMBL" id="GAY31955.1"/>
    </source>
</evidence>
<name>A0A2H5MX80_CITUN</name>
<reference evidence="1 2" key="1">
    <citation type="journal article" date="2017" name="Front. Genet.">
        <title>Draft sequencing of the heterozygous diploid genome of Satsuma (Citrus unshiu Marc.) using a hybrid assembly approach.</title>
        <authorList>
            <person name="Shimizu T."/>
            <person name="Tanizawa Y."/>
            <person name="Mochizuki T."/>
            <person name="Nagasaki H."/>
            <person name="Yoshioka T."/>
            <person name="Toyoda A."/>
            <person name="Fujiyama A."/>
            <person name="Kaminuma E."/>
            <person name="Nakamura Y."/>
        </authorList>
    </citation>
    <scope>NUCLEOTIDE SEQUENCE [LARGE SCALE GENOMIC DNA]</scope>
    <source>
        <strain evidence="2">cv. Miyagawa wase</strain>
    </source>
</reference>